<dbReference type="EMBL" id="ML993579">
    <property type="protein sequence ID" value="KAF2173774.1"/>
    <property type="molecule type" value="Genomic_DNA"/>
</dbReference>
<gene>
    <name evidence="3" type="ORF">M409DRAFT_16046</name>
</gene>
<evidence type="ECO:0000313" key="3">
    <source>
        <dbReference type="EMBL" id="KAF2173774.1"/>
    </source>
</evidence>
<feature type="signal peptide" evidence="2">
    <location>
        <begin position="1"/>
        <end position="18"/>
    </location>
</feature>
<sequence length="205" mass="21589">MAGSTILKLALFASAALAMPFDLQELSHRHYSPGSNPPFPKFNPHAGEFPHNSVPIPTGTAVVPTGTSIPNRFAKRDNFQGFYAPPFATGAPSGYISQPTGFIPHPTGYAPASTGYFKEKRFAPFPTGTGGYPAPTGYAAPTGDLHDFEPPFPARRHQHQARQFEGPRQGGLKPYFPIGYGSGPEGPVPTATGTATAPPVPTAST</sequence>
<evidence type="ECO:0000256" key="2">
    <source>
        <dbReference type="SAM" id="SignalP"/>
    </source>
</evidence>
<dbReference type="GeneID" id="54556741"/>
<name>A0A6A6D2Z2_ZASCE</name>
<accession>A0A6A6D2Z2</accession>
<dbReference type="Proteomes" id="UP000799537">
    <property type="component" value="Unassembled WGS sequence"/>
</dbReference>
<dbReference type="RefSeq" id="XP_033674663.1">
    <property type="nucleotide sequence ID" value="XM_033803469.1"/>
</dbReference>
<dbReference type="AlphaFoldDB" id="A0A6A6D2Z2"/>
<protein>
    <submittedName>
        <fullName evidence="3">Uncharacterized protein</fullName>
    </submittedName>
</protein>
<keyword evidence="4" id="KW-1185">Reference proteome</keyword>
<evidence type="ECO:0000256" key="1">
    <source>
        <dbReference type="SAM" id="MobiDB-lite"/>
    </source>
</evidence>
<reference evidence="3" key="1">
    <citation type="journal article" date="2020" name="Stud. Mycol.">
        <title>101 Dothideomycetes genomes: a test case for predicting lifestyles and emergence of pathogens.</title>
        <authorList>
            <person name="Haridas S."/>
            <person name="Albert R."/>
            <person name="Binder M."/>
            <person name="Bloem J."/>
            <person name="Labutti K."/>
            <person name="Salamov A."/>
            <person name="Andreopoulos B."/>
            <person name="Baker S."/>
            <person name="Barry K."/>
            <person name="Bills G."/>
            <person name="Bluhm B."/>
            <person name="Cannon C."/>
            <person name="Castanera R."/>
            <person name="Culley D."/>
            <person name="Daum C."/>
            <person name="Ezra D."/>
            <person name="Gonzalez J."/>
            <person name="Henrissat B."/>
            <person name="Kuo A."/>
            <person name="Liang C."/>
            <person name="Lipzen A."/>
            <person name="Lutzoni F."/>
            <person name="Magnuson J."/>
            <person name="Mondo S."/>
            <person name="Nolan M."/>
            <person name="Ohm R."/>
            <person name="Pangilinan J."/>
            <person name="Park H.-J."/>
            <person name="Ramirez L."/>
            <person name="Alfaro M."/>
            <person name="Sun H."/>
            <person name="Tritt A."/>
            <person name="Yoshinaga Y."/>
            <person name="Zwiers L.-H."/>
            <person name="Turgeon B."/>
            <person name="Goodwin S."/>
            <person name="Spatafora J."/>
            <person name="Crous P."/>
            <person name="Grigoriev I."/>
        </authorList>
    </citation>
    <scope>NUCLEOTIDE SEQUENCE</scope>
    <source>
        <strain evidence="3">ATCC 36951</strain>
    </source>
</reference>
<feature type="compositionally biased region" description="Low complexity" evidence="1">
    <location>
        <begin position="188"/>
        <end position="197"/>
    </location>
</feature>
<feature type="region of interest" description="Disordered" evidence="1">
    <location>
        <begin position="163"/>
        <end position="205"/>
    </location>
</feature>
<proteinExistence type="predicted"/>
<keyword evidence="2" id="KW-0732">Signal</keyword>
<feature type="chain" id="PRO_5025330866" evidence="2">
    <location>
        <begin position="19"/>
        <end position="205"/>
    </location>
</feature>
<evidence type="ECO:0000313" key="4">
    <source>
        <dbReference type="Proteomes" id="UP000799537"/>
    </source>
</evidence>
<organism evidence="3 4">
    <name type="scientific">Zasmidium cellare ATCC 36951</name>
    <dbReference type="NCBI Taxonomy" id="1080233"/>
    <lineage>
        <taxon>Eukaryota</taxon>
        <taxon>Fungi</taxon>
        <taxon>Dikarya</taxon>
        <taxon>Ascomycota</taxon>
        <taxon>Pezizomycotina</taxon>
        <taxon>Dothideomycetes</taxon>
        <taxon>Dothideomycetidae</taxon>
        <taxon>Mycosphaerellales</taxon>
        <taxon>Mycosphaerellaceae</taxon>
        <taxon>Zasmidium</taxon>
    </lineage>
</organism>